<protein>
    <submittedName>
        <fullName evidence="1">Protein TRANSPARENT TESTA 12-like protein</fullName>
    </submittedName>
</protein>
<dbReference type="EMBL" id="AWWV01010576">
    <property type="protein sequence ID" value="OMO78336.1"/>
    <property type="molecule type" value="Genomic_DNA"/>
</dbReference>
<accession>A0A1R3I6V7</accession>
<name>A0A1R3I6V7_COCAP</name>
<dbReference type="Gramene" id="OMO78336">
    <property type="protein sequence ID" value="OMO78336"/>
    <property type="gene ID" value="CCACVL1_14479"/>
</dbReference>
<organism evidence="1 2">
    <name type="scientific">Corchorus capsularis</name>
    <name type="common">Jute</name>
    <dbReference type="NCBI Taxonomy" id="210143"/>
    <lineage>
        <taxon>Eukaryota</taxon>
        <taxon>Viridiplantae</taxon>
        <taxon>Streptophyta</taxon>
        <taxon>Embryophyta</taxon>
        <taxon>Tracheophyta</taxon>
        <taxon>Spermatophyta</taxon>
        <taxon>Magnoliopsida</taxon>
        <taxon>eudicotyledons</taxon>
        <taxon>Gunneridae</taxon>
        <taxon>Pentapetalae</taxon>
        <taxon>rosids</taxon>
        <taxon>malvids</taxon>
        <taxon>Malvales</taxon>
        <taxon>Malvaceae</taxon>
        <taxon>Grewioideae</taxon>
        <taxon>Apeibeae</taxon>
        <taxon>Corchorus</taxon>
    </lineage>
</organism>
<dbReference type="STRING" id="210143.A0A1R3I6V7"/>
<dbReference type="AlphaFoldDB" id="A0A1R3I6V7"/>
<reference evidence="1 2" key="1">
    <citation type="submission" date="2013-09" db="EMBL/GenBank/DDBJ databases">
        <title>Corchorus capsularis genome sequencing.</title>
        <authorList>
            <person name="Alam M."/>
            <person name="Haque M.S."/>
            <person name="Islam M.S."/>
            <person name="Emdad E.M."/>
            <person name="Islam M.M."/>
            <person name="Ahmed B."/>
            <person name="Halim A."/>
            <person name="Hossen Q.M.M."/>
            <person name="Hossain M.Z."/>
            <person name="Ahmed R."/>
            <person name="Khan M.M."/>
            <person name="Islam R."/>
            <person name="Rashid M.M."/>
            <person name="Khan S.A."/>
            <person name="Rahman M.S."/>
            <person name="Alam M."/>
        </authorList>
    </citation>
    <scope>NUCLEOTIDE SEQUENCE [LARGE SCALE GENOMIC DNA]</scope>
    <source>
        <strain evidence="2">cv. CVL-1</strain>
        <tissue evidence="1">Whole seedling</tissue>
    </source>
</reference>
<dbReference type="OMA" id="DWNTEAS"/>
<keyword evidence="2" id="KW-1185">Reference proteome</keyword>
<gene>
    <name evidence="1" type="ORF">CCACVL1_14479</name>
</gene>
<sequence>GIWAGMLSGTVVQTCVLYGMIYKTNWNKEASIAEERIRKWGGEDDSKDKNVET</sequence>
<feature type="non-terminal residue" evidence="1">
    <location>
        <position position="1"/>
    </location>
</feature>
<dbReference type="OrthoDB" id="2126698at2759"/>
<evidence type="ECO:0000313" key="1">
    <source>
        <dbReference type="EMBL" id="OMO78336.1"/>
    </source>
</evidence>
<comment type="caution">
    <text evidence="1">The sequence shown here is derived from an EMBL/GenBank/DDBJ whole genome shotgun (WGS) entry which is preliminary data.</text>
</comment>
<dbReference type="Proteomes" id="UP000188268">
    <property type="component" value="Unassembled WGS sequence"/>
</dbReference>
<proteinExistence type="predicted"/>
<evidence type="ECO:0000313" key="2">
    <source>
        <dbReference type="Proteomes" id="UP000188268"/>
    </source>
</evidence>